<dbReference type="Proteomes" id="UP001600888">
    <property type="component" value="Unassembled WGS sequence"/>
</dbReference>
<organism evidence="1 2">
    <name type="scientific">Diaporthe vaccinii</name>
    <dbReference type="NCBI Taxonomy" id="105482"/>
    <lineage>
        <taxon>Eukaryota</taxon>
        <taxon>Fungi</taxon>
        <taxon>Dikarya</taxon>
        <taxon>Ascomycota</taxon>
        <taxon>Pezizomycotina</taxon>
        <taxon>Sordariomycetes</taxon>
        <taxon>Sordariomycetidae</taxon>
        <taxon>Diaporthales</taxon>
        <taxon>Diaporthaceae</taxon>
        <taxon>Diaporthe</taxon>
        <taxon>Diaporthe eres species complex</taxon>
    </lineage>
</organism>
<name>A0ABR4DZ18_9PEZI</name>
<proteinExistence type="predicted"/>
<evidence type="ECO:0000313" key="1">
    <source>
        <dbReference type="EMBL" id="KAL2275380.1"/>
    </source>
</evidence>
<protein>
    <submittedName>
        <fullName evidence="1">Uncharacterized protein</fullName>
    </submittedName>
</protein>
<accession>A0ABR4DZ18</accession>
<comment type="caution">
    <text evidence="1">The sequence shown here is derived from an EMBL/GenBank/DDBJ whole genome shotgun (WGS) entry which is preliminary data.</text>
</comment>
<reference evidence="1 2" key="1">
    <citation type="submission" date="2024-03" db="EMBL/GenBank/DDBJ databases">
        <title>A high-quality draft genome sequence of Diaporthe vaccinii, a causative agent of upright dieback and viscid rot disease in cranberry plants.</title>
        <authorList>
            <person name="Sarrasin M."/>
            <person name="Lang B.F."/>
            <person name="Burger G."/>
        </authorList>
    </citation>
    <scope>NUCLEOTIDE SEQUENCE [LARGE SCALE GENOMIC DNA]</scope>
    <source>
        <strain evidence="1 2">IS7</strain>
    </source>
</reference>
<sequence>MGLGGIWTSRRRTTYIGMRSLVVQYYVKNLITTLSQIIVNGPLSHKHVPCREHRRCQPRSPVISDVAHGLRQHHAQQACVVKPPIVKISLSGRGNDGFRSRATCTTDSKQPETPIFIRELCTNQQDNFTGAMYILGLCPP</sequence>
<evidence type="ECO:0000313" key="2">
    <source>
        <dbReference type="Proteomes" id="UP001600888"/>
    </source>
</evidence>
<dbReference type="EMBL" id="JBAWTH010000136">
    <property type="protein sequence ID" value="KAL2275380.1"/>
    <property type="molecule type" value="Genomic_DNA"/>
</dbReference>
<gene>
    <name evidence="1" type="ORF">FJTKL_02125</name>
</gene>
<keyword evidence="2" id="KW-1185">Reference proteome</keyword>